<dbReference type="SUPFAM" id="SSF48726">
    <property type="entry name" value="Immunoglobulin"/>
    <property type="match status" value="1"/>
</dbReference>
<protein>
    <recommendedName>
        <fullName evidence="8">Ig-like domain-containing protein</fullName>
    </recommendedName>
</protein>
<organism evidence="9 10">
    <name type="scientific">Pristionchus mayeri</name>
    <dbReference type="NCBI Taxonomy" id="1317129"/>
    <lineage>
        <taxon>Eukaryota</taxon>
        <taxon>Metazoa</taxon>
        <taxon>Ecdysozoa</taxon>
        <taxon>Nematoda</taxon>
        <taxon>Chromadorea</taxon>
        <taxon>Rhabditida</taxon>
        <taxon>Rhabditina</taxon>
        <taxon>Diplogasteromorpha</taxon>
        <taxon>Diplogasteroidea</taxon>
        <taxon>Neodiplogasteridae</taxon>
        <taxon>Pristionchus</taxon>
    </lineage>
</organism>
<dbReference type="PANTHER" id="PTHR45889">
    <property type="entry name" value="IG-LIKE DOMAIN-CONTAINING PROTEIN"/>
    <property type="match status" value="1"/>
</dbReference>
<evidence type="ECO:0000259" key="8">
    <source>
        <dbReference type="PROSITE" id="PS50835"/>
    </source>
</evidence>
<dbReference type="GO" id="GO:0005886">
    <property type="term" value="C:plasma membrane"/>
    <property type="evidence" value="ECO:0007669"/>
    <property type="project" value="UniProtKB-SubCell"/>
</dbReference>
<dbReference type="Pfam" id="PF13927">
    <property type="entry name" value="Ig_3"/>
    <property type="match status" value="1"/>
</dbReference>
<evidence type="ECO:0000256" key="3">
    <source>
        <dbReference type="ARBA" id="ARBA00022737"/>
    </source>
</evidence>
<gene>
    <name evidence="9" type="ORF">PMAYCL1PPCAC_05052</name>
</gene>
<dbReference type="PROSITE" id="PS50835">
    <property type="entry name" value="IG_LIKE"/>
    <property type="match status" value="1"/>
</dbReference>
<name>A0AAN4ZBR9_9BILA</name>
<dbReference type="InterPro" id="IPR036179">
    <property type="entry name" value="Ig-like_dom_sf"/>
</dbReference>
<evidence type="ECO:0000256" key="4">
    <source>
        <dbReference type="ARBA" id="ARBA00023136"/>
    </source>
</evidence>
<dbReference type="EMBL" id="BTRK01000002">
    <property type="protein sequence ID" value="GMR34857.1"/>
    <property type="molecule type" value="Genomic_DNA"/>
</dbReference>
<dbReference type="InterPro" id="IPR003598">
    <property type="entry name" value="Ig_sub2"/>
</dbReference>
<feature type="non-terminal residue" evidence="9">
    <location>
        <position position="157"/>
    </location>
</feature>
<proteinExistence type="predicted"/>
<dbReference type="Proteomes" id="UP001328107">
    <property type="component" value="Unassembled WGS sequence"/>
</dbReference>
<evidence type="ECO:0000256" key="1">
    <source>
        <dbReference type="ARBA" id="ARBA00004236"/>
    </source>
</evidence>
<dbReference type="AlphaFoldDB" id="A0AAN4ZBR9"/>
<dbReference type="PANTHER" id="PTHR45889:SF8">
    <property type="entry name" value="IG-LIKE DOMAIN-CONTAINING PROTEIN"/>
    <property type="match status" value="1"/>
</dbReference>
<keyword evidence="4" id="KW-0472">Membrane</keyword>
<keyword evidence="7" id="KW-0393">Immunoglobulin domain</keyword>
<keyword evidence="3" id="KW-0677">Repeat</keyword>
<accession>A0AAN4ZBR9</accession>
<evidence type="ECO:0000313" key="10">
    <source>
        <dbReference type="Proteomes" id="UP001328107"/>
    </source>
</evidence>
<feature type="domain" description="Ig-like" evidence="8">
    <location>
        <begin position="42"/>
        <end position="141"/>
    </location>
</feature>
<keyword evidence="2" id="KW-1003">Cell membrane</keyword>
<evidence type="ECO:0000313" key="9">
    <source>
        <dbReference type="EMBL" id="GMR34857.1"/>
    </source>
</evidence>
<comment type="subcellular location">
    <subcellularLocation>
        <location evidence="1">Cell membrane</location>
    </subcellularLocation>
</comment>
<evidence type="ECO:0000256" key="5">
    <source>
        <dbReference type="ARBA" id="ARBA00023157"/>
    </source>
</evidence>
<keyword evidence="10" id="KW-1185">Reference proteome</keyword>
<dbReference type="Gene3D" id="2.60.40.10">
    <property type="entry name" value="Immunoglobulins"/>
    <property type="match status" value="1"/>
</dbReference>
<comment type="caution">
    <text evidence="9">The sequence shown here is derived from an EMBL/GenBank/DDBJ whole genome shotgun (WGS) entry which is preliminary data.</text>
</comment>
<dbReference type="InterPro" id="IPR013783">
    <property type="entry name" value="Ig-like_fold"/>
</dbReference>
<dbReference type="GO" id="GO:0098609">
    <property type="term" value="P:cell-cell adhesion"/>
    <property type="evidence" value="ECO:0007669"/>
    <property type="project" value="UniProtKB-ARBA"/>
</dbReference>
<evidence type="ECO:0000256" key="2">
    <source>
        <dbReference type="ARBA" id="ARBA00022475"/>
    </source>
</evidence>
<feature type="non-terminal residue" evidence="9">
    <location>
        <position position="1"/>
    </location>
</feature>
<keyword evidence="6" id="KW-0325">Glycoprotein</keyword>
<dbReference type="InterPro" id="IPR007110">
    <property type="entry name" value="Ig-like_dom"/>
</dbReference>
<keyword evidence="5" id="KW-1015">Disulfide bond</keyword>
<dbReference type="FunFam" id="2.60.40.10:FF:000005">
    <property type="entry name" value="Neuronal cell adhesion molecule"/>
    <property type="match status" value="1"/>
</dbReference>
<evidence type="ECO:0000256" key="6">
    <source>
        <dbReference type="ARBA" id="ARBA00023180"/>
    </source>
</evidence>
<sequence length="157" mass="17879">ASLEVEEVVIDNMGKYRCEIVVMENEDNERIVFGNLMVYSSPFFHTSGSMNIVASDEHNKKDVSADKLYATKGTRMEVHCSAVGYPEPTIIWSKNDQVLDLTNDHFMPFNNGTLLVIEKFEDGDAGFYRCTATNEYPTRLDFDLEQHEASLVQEVRI</sequence>
<evidence type="ECO:0000256" key="7">
    <source>
        <dbReference type="ARBA" id="ARBA00023319"/>
    </source>
</evidence>
<dbReference type="SMART" id="SM00408">
    <property type="entry name" value="IGc2"/>
    <property type="match status" value="1"/>
</dbReference>
<reference evidence="10" key="1">
    <citation type="submission" date="2022-10" db="EMBL/GenBank/DDBJ databases">
        <title>Genome assembly of Pristionchus species.</title>
        <authorList>
            <person name="Yoshida K."/>
            <person name="Sommer R.J."/>
        </authorList>
    </citation>
    <scope>NUCLEOTIDE SEQUENCE [LARGE SCALE GENOMIC DNA]</scope>
    <source>
        <strain evidence="10">RS5460</strain>
    </source>
</reference>